<keyword evidence="4" id="KW-0808">Transferase</keyword>
<dbReference type="PANTHER" id="PTHR45835:SF99">
    <property type="entry name" value="CHROMO DOMAIN-CONTAINING PROTEIN-RELATED"/>
    <property type="match status" value="1"/>
</dbReference>
<dbReference type="Gene3D" id="3.30.420.10">
    <property type="entry name" value="Ribonuclease H-like superfamily/Ribonuclease H"/>
    <property type="match status" value="1"/>
</dbReference>
<organism evidence="4">
    <name type="scientific">Tanacetum cinerariifolium</name>
    <name type="common">Dalmatian daisy</name>
    <name type="synonym">Chrysanthemum cinerariifolium</name>
    <dbReference type="NCBI Taxonomy" id="118510"/>
    <lineage>
        <taxon>Eukaryota</taxon>
        <taxon>Viridiplantae</taxon>
        <taxon>Streptophyta</taxon>
        <taxon>Embryophyta</taxon>
        <taxon>Tracheophyta</taxon>
        <taxon>Spermatophyta</taxon>
        <taxon>Magnoliopsida</taxon>
        <taxon>eudicotyledons</taxon>
        <taxon>Gunneridae</taxon>
        <taxon>Pentapetalae</taxon>
        <taxon>asterids</taxon>
        <taxon>campanulids</taxon>
        <taxon>Asterales</taxon>
        <taxon>Asteraceae</taxon>
        <taxon>Asteroideae</taxon>
        <taxon>Anthemideae</taxon>
        <taxon>Anthemidinae</taxon>
        <taxon>Tanacetum</taxon>
    </lineage>
</organism>
<protein>
    <submittedName>
        <fullName evidence="4">Putative reverse transcriptase domain-containing protein</fullName>
    </submittedName>
</protein>
<gene>
    <name evidence="4" type="ORF">Tci_009990</name>
</gene>
<dbReference type="Pfam" id="PF24626">
    <property type="entry name" value="SH3_Tf2-1"/>
    <property type="match status" value="1"/>
</dbReference>
<dbReference type="PANTHER" id="PTHR45835">
    <property type="entry name" value="YALI0A06105P"/>
    <property type="match status" value="1"/>
</dbReference>
<proteinExistence type="predicted"/>
<feature type="region of interest" description="Disordered" evidence="1">
    <location>
        <begin position="218"/>
        <end position="259"/>
    </location>
</feature>
<feature type="compositionally biased region" description="Acidic residues" evidence="1">
    <location>
        <begin position="128"/>
        <end position="152"/>
    </location>
</feature>
<dbReference type="InterPro" id="IPR056924">
    <property type="entry name" value="SH3_Tf2-1"/>
</dbReference>
<feature type="domain" description="Tf2-1-like SH3-like" evidence="3">
    <location>
        <begin position="704"/>
        <end position="764"/>
    </location>
</feature>
<keyword evidence="4" id="KW-0548">Nucleotidyltransferase</keyword>
<dbReference type="InterPro" id="IPR036397">
    <property type="entry name" value="RNaseH_sf"/>
</dbReference>
<dbReference type="InterPro" id="IPR005162">
    <property type="entry name" value="Retrotrans_gag_dom"/>
</dbReference>
<evidence type="ECO:0000259" key="3">
    <source>
        <dbReference type="Pfam" id="PF24626"/>
    </source>
</evidence>
<evidence type="ECO:0000313" key="4">
    <source>
        <dbReference type="EMBL" id="GEU38012.1"/>
    </source>
</evidence>
<reference evidence="4" key="1">
    <citation type="journal article" date="2019" name="Sci. Rep.">
        <title>Draft genome of Tanacetum cinerariifolium, the natural source of mosquito coil.</title>
        <authorList>
            <person name="Yamashiro T."/>
            <person name="Shiraishi A."/>
            <person name="Satake H."/>
            <person name="Nakayama K."/>
        </authorList>
    </citation>
    <scope>NUCLEOTIDE SEQUENCE</scope>
</reference>
<dbReference type="Pfam" id="PF03732">
    <property type="entry name" value="Retrotrans_gag"/>
    <property type="match status" value="1"/>
</dbReference>
<accession>A0A6L2JMY7</accession>
<keyword evidence="4" id="KW-0695">RNA-directed DNA polymerase</keyword>
<comment type="caution">
    <text evidence="4">The sequence shown here is derived from an EMBL/GenBank/DDBJ whole genome shotgun (WGS) entry which is preliminary data.</text>
</comment>
<feature type="domain" description="Retrotransposon gag" evidence="2">
    <location>
        <begin position="448"/>
        <end position="509"/>
    </location>
</feature>
<dbReference type="GO" id="GO:0003676">
    <property type="term" value="F:nucleic acid binding"/>
    <property type="evidence" value="ECO:0007669"/>
    <property type="project" value="InterPro"/>
</dbReference>
<evidence type="ECO:0000259" key="2">
    <source>
        <dbReference type="Pfam" id="PF03732"/>
    </source>
</evidence>
<evidence type="ECO:0000256" key="1">
    <source>
        <dbReference type="SAM" id="MobiDB-lite"/>
    </source>
</evidence>
<feature type="compositionally biased region" description="Acidic residues" evidence="1">
    <location>
        <begin position="104"/>
        <end position="118"/>
    </location>
</feature>
<dbReference type="SUPFAM" id="SSF53098">
    <property type="entry name" value="Ribonuclease H-like"/>
    <property type="match status" value="1"/>
</dbReference>
<dbReference type="GO" id="GO:0003964">
    <property type="term" value="F:RNA-directed DNA polymerase activity"/>
    <property type="evidence" value="ECO:0007669"/>
    <property type="project" value="UniProtKB-KW"/>
</dbReference>
<sequence length="764" mass="85132">MSSASSAVTYTFVYTDSEPWRPVARPSPDYIPGPEKQQTPPVSQDEDEREPMFIQPYGPDYVPEPMYHEYILLEDENVLPAEEQPLPHVDSPTAKSPGYVAESNPEEDPEEYKDDESEGGPIDYPMDGGDDGDDDDGDSSGDDADEEDEEEEHLALADSAVVIPTVELVTSPEGTEPVIPPPSTDIATTRARITVRLQAFISLPPEAEVERLLAMPTPPPSPLASISPPSAGERLARCTAPSAHSSPPPVPSSLLPSSGCPTQIQTLRMASTQAFIDAVTAALPSPPLPPPLYIPPPIDHRDDVPETKILPRKRLWLSTLSSKYEIGESSTARPTKGREIDYGFVSTLDAEARRRGIGEVGKTRISQRVTMDSQRVNLLMKDRIAHQETILIVEEEAYAAQEAWAQMVETLRVMGDMRREMGDMLAELLALREQPKRARQPGSDARVKFATCTMLDAALTWWNSQIRSLGPDAYSMTWEVLKKKITDKYCPQGEIKKLEIKLWNLKKGRLTTKGRLMIYSETVMVINNNPPRGSTPILDLPEGSEDFVVYCDASHKGLGAVLMQREKKSFQKALGTELSMSTAYHPETDGKSERTIQTLEDILRACVIDFGKGWVKHLPLAEFLYNNSYHASIKAASYEALNGRKSRSPVCRAEVGEAQLTSPEMIQETTEKIILIKQRIQAAQDRQKSYADLKRKLMEFEVRDRVMRKVSPCKGVVRFGKRGKLNPRYVGPFKVLAKVGKVAYRLKLPHELSRVHYTFHVSNL</sequence>
<name>A0A6L2JMY7_TANCI</name>
<dbReference type="InterPro" id="IPR012337">
    <property type="entry name" value="RNaseH-like_sf"/>
</dbReference>
<feature type="region of interest" description="Disordered" evidence="1">
    <location>
        <begin position="18"/>
        <end position="60"/>
    </location>
</feature>
<dbReference type="AlphaFoldDB" id="A0A6L2JMY7"/>
<feature type="region of interest" description="Disordered" evidence="1">
    <location>
        <begin position="78"/>
        <end position="161"/>
    </location>
</feature>
<dbReference type="EMBL" id="BKCJ010001001">
    <property type="protein sequence ID" value="GEU38012.1"/>
    <property type="molecule type" value="Genomic_DNA"/>
</dbReference>